<feature type="region of interest" description="Disordered" evidence="6">
    <location>
        <begin position="328"/>
        <end position="363"/>
    </location>
</feature>
<feature type="domain" description="Threonine/serine exporter-like N-terminal" evidence="8">
    <location>
        <begin position="448"/>
        <end position="690"/>
    </location>
</feature>
<evidence type="ECO:0000256" key="5">
    <source>
        <dbReference type="ARBA" id="ARBA00034125"/>
    </source>
</evidence>
<evidence type="ECO:0000256" key="1">
    <source>
        <dbReference type="ARBA" id="ARBA00004141"/>
    </source>
</evidence>
<feature type="compositionally biased region" description="Polar residues" evidence="6">
    <location>
        <begin position="99"/>
        <end position="118"/>
    </location>
</feature>
<sequence>MSSEYVSASEGVADNRHHGYKELSSDEPSAESSANPSRPTSSGGSGTGGSGTGGGGTGGGGAPQKHRSRVRFNSTSEANDAANQKSKFPLRDKAMSLQPIPQNARWSPAHSRNSSSTNLLKTTPEHEIENPFADPVDNLIFKPKASLLRHPSYNQGLEDEDDSNEKSFSALAAQERAQKLSNLVGSHSAPATRRNSLDLDEDDEDAFVAELSSRPGGYPVRLDDIPLVDMNVRKTYDGAAIDSDEDDPKEKSKKRHGRLSNTSEAHQLVRQHTRKIRSESLAIQPEQVGLRSGQVTPVDEQAHTEEYVPRPATYRGGVLSSLLKLYNAPQGSASRRGSATSTNSPSRSGTGTNSGVTTPRTKQAKWYNHKNGSQDTLAGLIEASAILGAPGGATTPQRGKLSRPGIGRRTHSSGLVETAKTRIAGKPRLEDEIRITVHIAETLSRQKYLHKLCKALMTYGAPTHRLEEYMKMSARVLEIDGQFLYFPGCMIISFDDASTHTTEVKLVKSVQGVNLGKLKDVWEIYKEVIHDVIGVEEATQRLVNIIEAKPKHNPWLLVIVYGFASATVAPFAFEGRLIDLPIAFLLGCILGFLQLIAAPRSELYSNVFEISAAVMTSFLARAFGSIRGGSIFCFSGLAQSSIALILPGYMVLCGSLELQSRSMVAGSVRMVYAIIYSLFLGYGITIGTAFYGLMDPNASSATSCTDPIGQYYKWIFVPLFALCLCIINQAKWKQIPMMLVIAFIGYVVNFFSAKKFPSSAQISNTLGALAIGVVGNLYSRVRHGVAAAALLPAIFVQVPSGLAASGSLLAGVSSADQITNTTTYTNGTLRANGTSSVSNNPDYLYRPETKHSFFTLPFAVSVTSGSADFSGVVFNVGYSMIQVAIGITVGLFLSALIVYPFGKKRSGLFSF</sequence>
<comment type="similarity">
    <text evidence="5">Belongs to the ThrE exporter (TC 2.A.79) family.</text>
</comment>
<feature type="transmembrane region" description="Helical" evidence="7">
    <location>
        <begin position="670"/>
        <end position="691"/>
    </location>
</feature>
<feature type="domain" description="Threonine/Serine exporter ThrE" evidence="9">
    <location>
        <begin position="715"/>
        <end position="803"/>
    </location>
</feature>
<gene>
    <name evidence="10" type="ORF">LAWI1_G007819</name>
</gene>
<keyword evidence="2 7" id="KW-0812">Transmembrane</keyword>
<feature type="compositionally biased region" description="Polar residues" evidence="6">
    <location>
        <begin position="329"/>
        <end position="361"/>
    </location>
</feature>
<evidence type="ECO:0000256" key="7">
    <source>
        <dbReference type="SAM" id="Phobius"/>
    </source>
</evidence>
<organism evidence="10 11">
    <name type="scientific">Lachnellula willkommii</name>
    <dbReference type="NCBI Taxonomy" id="215461"/>
    <lineage>
        <taxon>Eukaryota</taxon>
        <taxon>Fungi</taxon>
        <taxon>Dikarya</taxon>
        <taxon>Ascomycota</taxon>
        <taxon>Pezizomycotina</taxon>
        <taxon>Leotiomycetes</taxon>
        <taxon>Helotiales</taxon>
        <taxon>Lachnaceae</taxon>
        <taxon>Lachnellula</taxon>
    </lineage>
</organism>
<feature type="compositionally biased region" description="Polar residues" evidence="6">
    <location>
        <begin position="71"/>
        <end position="86"/>
    </location>
</feature>
<dbReference type="AlphaFoldDB" id="A0A559M4Z8"/>
<dbReference type="PANTHER" id="PTHR31082:SF4">
    <property type="entry name" value="PHEROMONE-REGULATED MEMBRANE PROTEIN 10"/>
    <property type="match status" value="1"/>
</dbReference>
<feature type="transmembrane region" description="Helical" evidence="7">
    <location>
        <begin position="555"/>
        <end position="573"/>
    </location>
</feature>
<feature type="transmembrane region" description="Helical" evidence="7">
    <location>
        <begin position="580"/>
        <end position="597"/>
    </location>
</feature>
<evidence type="ECO:0000256" key="4">
    <source>
        <dbReference type="ARBA" id="ARBA00023136"/>
    </source>
</evidence>
<evidence type="ECO:0000256" key="3">
    <source>
        <dbReference type="ARBA" id="ARBA00022989"/>
    </source>
</evidence>
<feature type="region of interest" description="Disordered" evidence="6">
    <location>
        <begin position="389"/>
        <end position="411"/>
    </location>
</feature>
<feature type="compositionally biased region" description="Gly residues" evidence="6">
    <location>
        <begin position="43"/>
        <end position="62"/>
    </location>
</feature>
<comment type="caution">
    <text evidence="10">The sequence shown here is derived from an EMBL/GenBank/DDBJ whole genome shotgun (WGS) entry which is preliminary data.</text>
</comment>
<name>A0A559M4Z8_9HELO</name>
<keyword evidence="3 7" id="KW-1133">Transmembrane helix</keyword>
<evidence type="ECO:0000259" key="9">
    <source>
        <dbReference type="Pfam" id="PF12821"/>
    </source>
</evidence>
<dbReference type="EMBL" id="QGML01001989">
    <property type="protein sequence ID" value="TVY88034.1"/>
    <property type="molecule type" value="Genomic_DNA"/>
</dbReference>
<evidence type="ECO:0000313" key="11">
    <source>
        <dbReference type="Proteomes" id="UP000315522"/>
    </source>
</evidence>
<feature type="region of interest" description="Disordered" evidence="6">
    <location>
        <begin position="1"/>
        <end position="118"/>
    </location>
</feature>
<feature type="compositionally biased region" description="Basic and acidic residues" evidence="6">
    <location>
        <begin position="13"/>
        <end position="24"/>
    </location>
</feature>
<keyword evidence="4 7" id="KW-0472">Membrane</keyword>
<dbReference type="PANTHER" id="PTHR31082">
    <property type="entry name" value="PHEROMONE-REGULATED MEMBRANE PROTEIN 10"/>
    <property type="match status" value="1"/>
</dbReference>
<evidence type="ECO:0000256" key="6">
    <source>
        <dbReference type="SAM" id="MobiDB-lite"/>
    </source>
</evidence>
<dbReference type="Pfam" id="PF06738">
    <property type="entry name" value="ThrE"/>
    <property type="match status" value="1"/>
</dbReference>
<evidence type="ECO:0000313" key="10">
    <source>
        <dbReference type="EMBL" id="TVY88034.1"/>
    </source>
</evidence>
<comment type="subcellular location">
    <subcellularLocation>
        <location evidence="1">Membrane</location>
        <topology evidence="1">Multi-pass membrane protein</topology>
    </subcellularLocation>
</comment>
<proteinExistence type="inferred from homology"/>
<feature type="region of interest" description="Disordered" evidence="6">
    <location>
        <begin position="152"/>
        <end position="201"/>
    </location>
</feature>
<dbReference type="GO" id="GO:0016020">
    <property type="term" value="C:membrane"/>
    <property type="evidence" value="ECO:0007669"/>
    <property type="project" value="UniProtKB-SubCell"/>
</dbReference>
<dbReference type="InterPro" id="IPR051361">
    <property type="entry name" value="ThrE/Ser_Exporter"/>
</dbReference>
<keyword evidence="11" id="KW-1185">Reference proteome</keyword>
<feature type="transmembrane region" description="Helical" evidence="7">
    <location>
        <begin position="880"/>
        <end position="901"/>
    </location>
</feature>
<feature type="region of interest" description="Disordered" evidence="6">
    <location>
        <begin position="239"/>
        <end position="269"/>
    </location>
</feature>
<dbReference type="InterPro" id="IPR024528">
    <property type="entry name" value="ThrE_2"/>
</dbReference>
<feature type="compositionally biased region" description="Polar residues" evidence="6">
    <location>
        <begin position="26"/>
        <end position="39"/>
    </location>
</feature>
<evidence type="ECO:0000259" key="8">
    <source>
        <dbReference type="Pfam" id="PF06738"/>
    </source>
</evidence>
<dbReference type="InterPro" id="IPR010619">
    <property type="entry name" value="ThrE-like_N"/>
</dbReference>
<feature type="transmembrane region" description="Helical" evidence="7">
    <location>
        <begin position="631"/>
        <end position="650"/>
    </location>
</feature>
<accession>A0A559M4Z8</accession>
<feature type="region of interest" description="Disordered" evidence="6">
    <location>
        <begin position="282"/>
        <end position="305"/>
    </location>
</feature>
<dbReference type="Proteomes" id="UP000315522">
    <property type="component" value="Unassembled WGS sequence"/>
</dbReference>
<protein>
    <submittedName>
        <fullName evidence="10">Uncharacterized UPF0442 protein</fullName>
    </submittedName>
</protein>
<dbReference type="Pfam" id="PF12821">
    <property type="entry name" value="ThrE_2"/>
    <property type="match status" value="1"/>
</dbReference>
<evidence type="ECO:0000256" key="2">
    <source>
        <dbReference type="ARBA" id="ARBA00022692"/>
    </source>
</evidence>
<feature type="transmembrane region" description="Helical" evidence="7">
    <location>
        <begin position="711"/>
        <end position="729"/>
    </location>
</feature>
<dbReference type="GO" id="GO:0022857">
    <property type="term" value="F:transmembrane transporter activity"/>
    <property type="evidence" value="ECO:0007669"/>
    <property type="project" value="InterPro"/>
</dbReference>
<feature type="transmembrane region" description="Helical" evidence="7">
    <location>
        <begin position="735"/>
        <end position="753"/>
    </location>
</feature>
<reference evidence="10 11" key="1">
    <citation type="submission" date="2018-05" db="EMBL/GenBank/DDBJ databases">
        <title>Genome sequencing and assembly of the regulated plant pathogen Lachnellula willkommii and related sister species for the development of diagnostic species identification markers.</title>
        <authorList>
            <person name="Giroux E."/>
            <person name="Bilodeau G."/>
        </authorList>
    </citation>
    <scope>NUCLEOTIDE SEQUENCE [LARGE SCALE GENOMIC DNA]</scope>
    <source>
        <strain evidence="10 11">CBS 172.35</strain>
    </source>
</reference>